<feature type="domain" description="DNA polymerase III delta subunit-like C-terminal" evidence="8">
    <location>
        <begin position="198"/>
        <end position="310"/>
    </location>
</feature>
<organism evidence="9 10">
    <name type="scientific">Trueperella bonasi</name>
    <dbReference type="NCBI Taxonomy" id="312286"/>
    <lineage>
        <taxon>Bacteria</taxon>
        <taxon>Bacillati</taxon>
        <taxon>Actinomycetota</taxon>
        <taxon>Actinomycetes</taxon>
        <taxon>Actinomycetales</taxon>
        <taxon>Actinomycetaceae</taxon>
        <taxon>Trueperella</taxon>
    </lineage>
</organism>
<dbReference type="PANTHER" id="PTHR34388:SF1">
    <property type="entry name" value="DNA POLYMERASE III SUBUNIT DELTA"/>
    <property type="match status" value="1"/>
</dbReference>
<reference evidence="9 10" key="1">
    <citation type="submission" date="2023-07" db="EMBL/GenBank/DDBJ databases">
        <title>Sequencing the genomes of 1000 actinobacteria strains.</title>
        <authorList>
            <person name="Klenk H.-P."/>
        </authorList>
    </citation>
    <scope>NUCLEOTIDE SEQUENCE [LARGE SCALE GENOMIC DNA]</scope>
    <source>
        <strain evidence="9 10">DSM 17163</strain>
    </source>
</reference>
<keyword evidence="2 9" id="KW-0808">Transferase</keyword>
<dbReference type="NCBIfam" id="TIGR01128">
    <property type="entry name" value="holA"/>
    <property type="match status" value="1"/>
</dbReference>
<dbReference type="InterPro" id="IPR005790">
    <property type="entry name" value="DNA_polIII_delta"/>
</dbReference>
<accession>A0ABT9NE05</accession>
<name>A0ABT9NE05_9ACTO</name>
<keyword evidence="5" id="KW-0239">DNA-directed DNA polymerase</keyword>
<keyword evidence="10" id="KW-1185">Reference proteome</keyword>
<dbReference type="SUPFAM" id="SSF52540">
    <property type="entry name" value="P-loop containing nucleoside triphosphate hydrolases"/>
    <property type="match status" value="1"/>
</dbReference>
<dbReference type="EC" id="2.7.7.7" evidence="1"/>
<dbReference type="GO" id="GO:0003887">
    <property type="term" value="F:DNA-directed DNA polymerase activity"/>
    <property type="evidence" value="ECO:0007669"/>
    <property type="project" value="UniProtKB-EC"/>
</dbReference>
<evidence type="ECO:0000256" key="4">
    <source>
        <dbReference type="ARBA" id="ARBA00022705"/>
    </source>
</evidence>
<keyword evidence="3 9" id="KW-0548">Nucleotidyltransferase</keyword>
<dbReference type="Gene3D" id="1.20.272.10">
    <property type="match status" value="1"/>
</dbReference>
<evidence type="ECO:0000313" key="10">
    <source>
        <dbReference type="Proteomes" id="UP001243212"/>
    </source>
</evidence>
<protein>
    <recommendedName>
        <fullName evidence="1">DNA-directed DNA polymerase</fullName>
        <ecNumber evidence="1">2.7.7.7</ecNumber>
    </recommendedName>
</protein>
<sequence>MVDLELAPIMLIQSAEEVLGDRAVGSVRTELRRQEPSTEIVELDASAYRPGELDSLLTPSLFGEPKAVIVPNLEKINTLFQEDLLAYVNSPDPDSVLLLRHNGGVRGKKVLDALKRAKIPTTKIDKIKYASDKGRLVTQDVRKAGRRITKDAVEALVAAMGSDLRELLSSVNQLLSDVEGTINESHVGTYFAGRVEASGFNVADAVVAGNSGRAVELARYAIATGNSPVAIVGAIATKFRAMAQVLGQRSSAAKISVKITDWQIKRAKADLRGWTNDTLALAIQSIARADAEVKGQSRDPEFALERAIVEIAKLRR</sequence>
<evidence type="ECO:0000259" key="8">
    <source>
        <dbReference type="Pfam" id="PF21694"/>
    </source>
</evidence>
<comment type="similarity">
    <text evidence="6">Belongs to the DNA polymerase HolA subunit family.</text>
</comment>
<gene>
    <name evidence="9" type="ORF">J2S70_000210</name>
</gene>
<keyword evidence="4" id="KW-0235">DNA replication</keyword>
<dbReference type="PANTHER" id="PTHR34388">
    <property type="entry name" value="DNA POLYMERASE III SUBUNIT DELTA"/>
    <property type="match status" value="1"/>
</dbReference>
<dbReference type="RefSeq" id="WP_307681900.1">
    <property type="nucleotide sequence ID" value="NZ_JAUSQX010000001.1"/>
</dbReference>
<evidence type="ECO:0000256" key="5">
    <source>
        <dbReference type="ARBA" id="ARBA00022932"/>
    </source>
</evidence>
<dbReference type="Proteomes" id="UP001243212">
    <property type="component" value="Unassembled WGS sequence"/>
</dbReference>
<proteinExistence type="inferred from homology"/>
<evidence type="ECO:0000256" key="6">
    <source>
        <dbReference type="ARBA" id="ARBA00034754"/>
    </source>
</evidence>
<comment type="caution">
    <text evidence="9">The sequence shown here is derived from an EMBL/GenBank/DDBJ whole genome shotgun (WGS) entry which is preliminary data.</text>
</comment>
<dbReference type="InterPro" id="IPR008921">
    <property type="entry name" value="DNA_pol3_clamp-load_cplx_C"/>
</dbReference>
<evidence type="ECO:0000256" key="7">
    <source>
        <dbReference type="ARBA" id="ARBA00049244"/>
    </source>
</evidence>
<dbReference type="InterPro" id="IPR048466">
    <property type="entry name" value="DNA_pol3_delta-like_C"/>
</dbReference>
<dbReference type="Pfam" id="PF21694">
    <property type="entry name" value="DNA_pol3_delta_C"/>
    <property type="match status" value="1"/>
</dbReference>
<comment type="catalytic activity">
    <reaction evidence="7">
        <text>DNA(n) + a 2'-deoxyribonucleoside 5'-triphosphate = DNA(n+1) + diphosphate</text>
        <dbReference type="Rhea" id="RHEA:22508"/>
        <dbReference type="Rhea" id="RHEA-COMP:17339"/>
        <dbReference type="Rhea" id="RHEA-COMP:17340"/>
        <dbReference type="ChEBI" id="CHEBI:33019"/>
        <dbReference type="ChEBI" id="CHEBI:61560"/>
        <dbReference type="ChEBI" id="CHEBI:173112"/>
        <dbReference type="EC" id="2.7.7.7"/>
    </reaction>
</comment>
<evidence type="ECO:0000256" key="2">
    <source>
        <dbReference type="ARBA" id="ARBA00022679"/>
    </source>
</evidence>
<dbReference type="Gene3D" id="3.40.50.300">
    <property type="entry name" value="P-loop containing nucleotide triphosphate hydrolases"/>
    <property type="match status" value="1"/>
</dbReference>
<evidence type="ECO:0000256" key="3">
    <source>
        <dbReference type="ARBA" id="ARBA00022695"/>
    </source>
</evidence>
<dbReference type="SUPFAM" id="SSF48019">
    <property type="entry name" value="post-AAA+ oligomerization domain-like"/>
    <property type="match status" value="1"/>
</dbReference>
<evidence type="ECO:0000313" key="9">
    <source>
        <dbReference type="EMBL" id="MDP9805628.1"/>
    </source>
</evidence>
<dbReference type="InterPro" id="IPR027417">
    <property type="entry name" value="P-loop_NTPase"/>
</dbReference>
<dbReference type="EMBL" id="JAUSQX010000001">
    <property type="protein sequence ID" value="MDP9805628.1"/>
    <property type="molecule type" value="Genomic_DNA"/>
</dbReference>
<evidence type="ECO:0000256" key="1">
    <source>
        <dbReference type="ARBA" id="ARBA00012417"/>
    </source>
</evidence>